<dbReference type="Proteomes" id="UP000323994">
    <property type="component" value="Unassembled WGS sequence"/>
</dbReference>
<gene>
    <name evidence="3" type="ORF">FEM33_17250</name>
</gene>
<protein>
    <submittedName>
        <fullName evidence="3">Uncharacterized protein</fullName>
    </submittedName>
</protein>
<dbReference type="RefSeq" id="WP_139013236.1">
    <property type="nucleotide sequence ID" value="NZ_VBSN01000049.1"/>
</dbReference>
<feature type="region of interest" description="Disordered" evidence="1">
    <location>
        <begin position="521"/>
        <end position="574"/>
    </location>
</feature>
<reference evidence="3 4" key="1">
    <citation type="submission" date="2019-05" db="EMBL/GenBank/DDBJ databases">
        <authorList>
            <person name="Qu J.-H."/>
        </authorList>
    </citation>
    <scope>NUCLEOTIDE SEQUENCE [LARGE SCALE GENOMIC DNA]</scope>
    <source>
        <strain evidence="3 4">NS28</strain>
    </source>
</reference>
<keyword evidence="4" id="KW-1185">Reference proteome</keyword>
<evidence type="ECO:0000256" key="2">
    <source>
        <dbReference type="SAM" id="Phobius"/>
    </source>
</evidence>
<sequence length="574" mass="61606">MSETNTSAMQVGSIPIVKTLSITNSSSAEIVLLNSASEDPGLHAYEENLTLMTDTNGRKSLPAGSTATVALDTTGIGPSYSQVYTTIFARSSNLFPVKITGSAPSYRSGAYDPVTVTDDDAAAMAQAERFLQTITAYPTSSLARNYAQLLQDTRNATGTDTDIDSAFARFFAPTSYPKVSMEAISAVGTYYTQFPNVWAAYQPSMKHDLYCSNDKNTADYAGSVTITLPAVASADKSLPGYGLTFTDPAGASKPLYFINGQFVDSKSGTADICLSGTFMLKSTITRVAADNAIVPVLTGVISNKKVLGYAADNVATASNGTDGSGPHSGLDGFDIFLIAIGSWLGLSFALALGASVVTAIKEKIEEYKESVKESSESDDPDFSELLTGEKLAELKSEAESDTAPLKEKLQKQLDDVQADFGLDGELADLFKEYEPQVDKMYNEEEKNLFEDEAGTIQTELGEELDAGVNSTELQDDEDTIESALEKIDAATPEELAGVLQTEQPSMDEVKADVDANYKKALSEAEGDAKTELTEVSNELKEMEAEEDNIEKEKEEEETGDTKDTEFTENDKMAE</sequence>
<evidence type="ECO:0000313" key="4">
    <source>
        <dbReference type="Proteomes" id="UP000323994"/>
    </source>
</evidence>
<proteinExistence type="predicted"/>
<feature type="transmembrane region" description="Helical" evidence="2">
    <location>
        <begin position="335"/>
        <end position="360"/>
    </location>
</feature>
<name>A0A5M8QUC7_9BACT</name>
<dbReference type="OrthoDB" id="9134662at2"/>
<organism evidence="3 4">
    <name type="scientific">Dyadobacter flavalbus</name>
    <dbReference type="NCBI Taxonomy" id="2579942"/>
    <lineage>
        <taxon>Bacteria</taxon>
        <taxon>Pseudomonadati</taxon>
        <taxon>Bacteroidota</taxon>
        <taxon>Cytophagia</taxon>
        <taxon>Cytophagales</taxon>
        <taxon>Spirosomataceae</taxon>
        <taxon>Dyadobacter</taxon>
    </lineage>
</organism>
<dbReference type="AlphaFoldDB" id="A0A5M8QUC7"/>
<evidence type="ECO:0000313" key="3">
    <source>
        <dbReference type="EMBL" id="KAA6438434.1"/>
    </source>
</evidence>
<feature type="compositionally biased region" description="Basic and acidic residues" evidence="1">
    <location>
        <begin position="521"/>
        <end position="542"/>
    </location>
</feature>
<comment type="caution">
    <text evidence="3">The sequence shown here is derived from an EMBL/GenBank/DDBJ whole genome shotgun (WGS) entry which is preliminary data.</text>
</comment>
<feature type="compositionally biased region" description="Acidic residues" evidence="1">
    <location>
        <begin position="543"/>
        <end position="558"/>
    </location>
</feature>
<evidence type="ECO:0000256" key="1">
    <source>
        <dbReference type="SAM" id="MobiDB-lite"/>
    </source>
</evidence>
<feature type="compositionally biased region" description="Basic and acidic residues" evidence="1">
    <location>
        <begin position="559"/>
        <end position="574"/>
    </location>
</feature>
<keyword evidence="2" id="KW-1133">Transmembrane helix</keyword>
<keyword evidence="2" id="KW-0812">Transmembrane</keyword>
<dbReference type="EMBL" id="VBSN01000049">
    <property type="protein sequence ID" value="KAA6438434.1"/>
    <property type="molecule type" value="Genomic_DNA"/>
</dbReference>
<keyword evidence="2" id="KW-0472">Membrane</keyword>
<accession>A0A5M8QUC7</accession>